<sequence>MLPSRDAGSRIPHCANGLWALGNPGAAAASSIPHSVTKVWGSGYPPNRKIDVWITRASSAHYGEFYTDAAGNWYIASNGWLTESVTVHIFDSVTTKTPRVVSSTCGGGGTAVQPE</sequence>
<dbReference type="Proteomes" id="UP000198583">
    <property type="component" value="Unassembled WGS sequence"/>
</dbReference>
<accession>A0A1I6DEH2</accession>
<proteinExistence type="predicted"/>
<reference evidence="2" key="1">
    <citation type="submission" date="2016-10" db="EMBL/GenBank/DDBJ databases">
        <authorList>
            <person name="Varghese N."/>
            <person name="Submissions S."/>
        </authorList>
    </citation>
    <scope>NUCLEOTIDE SEQUENCE [LARGE SCALE GENOMIC DNA]</scope>
    <source>
        <strain evidence="2">DSM 44232</strain>
    </source>
</reference>
<name>A0A1I6DEH2_9PSEU</name>
<evidence type="ECO:0000313" key="2">
    <source>
        <dbReference type="Proteomes" id="UP000198583"/>
    </source>
</evidence>
<organism evidence="1 2">
    <name type="scientific">Lentzea waywayandensis</name>
    <dbReference type="NCBI Taxonomy" id="84724"/>
    <lineage>
        <taxon>Bacteria</taxon>
        <taxon>Bacillati</taxon>
        <taxon>Actinomycetota</taxon>
        <taxon>Actinomycetes</taxon>
        <taxon>Pseudonocardiales</taxon>
        <taxon>Pseudonocardiaceae</taxon>
        <taxon>Lentzea</taxon>
    </lineage>
</organism>
<dbReference type="AlphaFoldDB" id="A0A1I6DEH2"/>
<dbReference type="EMBL" id="FOYL01000002">
    <property type="protein sequence ID" value="SFR03824.1"/>
    <property type="molecule type" value="Genomic_DNA"/>
</dbReference>
<protein>
    <submittedName>
        <fullName evidence="1">Uncharacterized protein</fullName>
    </submittedName>
</protein>
<evidence type="ECO:0000313" key="1">
    <source>
        <dbReference type="EMBL" id="SFR03824.1"/>
    </source>
</evidence>
<keyword evidence="2" id="KW-1185">Reference proteome</keyword>
<gene>
    <name evidence="1" type="ORF">SAMN04488564_102396</name>
</gene>